<dbReference type="AlphaFoldDB" id="A0A7V3PTB5"/>
<dbReference type="PANTHER" id="PTHR33695">
    <property type="entry name" value="LIPOPROTEIN SIGNAL PEPTIDASE"/>
    <property type="match status" value="1"/>
</dbReference>
<protein>
    <recommendedName>
        <fullName evidence="9">Lipoprotein signal peptidase</fullName>
        <ecNumber evidence="9">3.4.23.36</ecNumber>
    </recommendedName>
    <alternativeName>
        <fullName evidence="9">Prolipoprotein signal peptidase</fullName>
    </alternativeName>
    <alternativeName>
        <fullName evidence="9">Signal peptidase II</fullName>
        <shortName evidence="9">SPase II</shortName>
    </alternativeName>
</protein>
<dbReference type="NCBIfam" id="TIGR00077">
    <property type="entry name" value="lspA"/>
    <property type="match status" value="1"/>
</dbReference>
<evidence type="ECO:0000256" key="6">
    <source>
        <dbReference type="ARBA" id="ARBA00022801"/>
    </source>
</evidence>
<feature type="active site" evidence="9">
    <location>
        <position position="138"/>
    </location>
</feature>
<evidence type="ECO:0000256" key="11">
    <source>
        <dbReference type="RuleBase" id="RU004181"/>
    </source>
</evidence>
<dbReference type="EMBL" id="DTMZ01000079">
    <property type="protein sequence ID" value="HGD13139.1"/>
    <property type="molecule type" value="Genomic_DNA"/>
</dbReference>
<comment type="similarity">
    <text evidence="1 9 11">Belongs to the peptidase A8 family.</text>
</comment>
<accession>A0A7V3PTB5</accession>
<evidence type="ECO:0000256" key="9">
    <source>
        <dbReference type="HAMAP-Rule" id="MF_00161"/>
    </source>
</evidence>
<evidence type="ECO:0000256" key="2">
    <source>
        <dbReference type="ARBA" id="ARBA00022475"/>
    </source>
</evidence>
<evidence type="ECO:0000256" key="7">
    <source>
        <dbReference type="ARBA" id="ARBA00022989"/>
    </source>
</evidence>
<dbReference type="PROSITE" id="PS00855">
    <property type="entry name" value="SPASE_II"/>
    <property type="match status" value="1"/>
</dbReference>
<keyword evidence="6 9" id="KW-0378">Hydrolase</keyword>
<dbReference type="Pfam" id="PF01252">
    <property type="entry name" value="Peptidase_A8"/>
    <property type="match status" value="1"/>
</dbReference>
<dbReference type="PRINTS" id="PR00781">
    <property type="entry name" value="LIPOSIGPTASE"/>
</dbReference>
<keyword evidence="7 9" id="KW-1133">Transmembrane helix</keyword>
<dbReference type="UniPathway" id="UPA00665"/>
<keyword evidence="5 9" id="KW-0064">Aspartyl protease</keyword>
<reference evidence="12" key="1">
    <citation type="journal article" date="2020" name="mSystems">
        <title>Genome- and Community-Level Interaction Insights into Carbon Utilization and Element Cycling Functions of Hydrothermarchaeota in Hydrothermal Sediment.</title>
        <authorList>
            <person name="Zhou Z."/>
            <person name="Liu Y."/>
            <person name="Xu W."/>
            <person name="Pan J."/>
            <person name="Luo Z.H."/>
            <person name="Li M."/>
        </authorList>
    </citation>
    <scope>NUCLEOTIDE SEQUENCE [LARGE SCALE GENOMIC DNA]</scope>
    <source>
        <strain evidence="12">SpSt-914</strain>
    </source>
</reference>
<comment type="catalytic activity">
    <reaction evidence="9 10">
        <text>Release of signal peptides from bacterial membrane prolipoproteins. Hydrolyzes -Xaa-Yaa-Zaa-|-(S,diacylglyceryl)Cys-, in which Xaa is hydrophobic (preferably Leu), and Yaa (Ala or Ser) and Zaa (Gly or Ala) have small, neutral side chains.</text>
        <dbReference type="EC" id="3.4.23.36"/>
    </reaction>
</comment>
<evidence type="ECO:0000256" key="8">
    <source>
        <dbReference type="ARBA" id="ARBA00023136"/>
    </source>
</evidence>
<dbReference type="HAMAP" id="MF_00161">
    <property type="entry name" value="LspA"/>
    <property type="match status" value="1"/>
</dbReference>
<dbReference type="PANTHER" id="PTHR33695:SF1">
    <property type="entry name" value="LIPOPROTEIN SIGNAL PEPTIDASE"/>
    <property type="match status" value="1"/>
</dbReference>
<comment type="subcellular location">
    <subcellularLocation>
        <location evidence="9">Cell membrane</location>
        <topology evidence="9">Multi-pass membrane protein</topology>
    </subcellularLocation>
</comment>
<keyword evidence="4 9" id="KW-0812">Transmembrane</keyword>
<gene>
    <name evidence="9 12" type="primary">lspA</name>
    <name evidence="12" type="ORF">ENX16_03570</name>
</gene>
<dbReference type="EC" id="3.4.23.36" evidence="9"/>
<comment type="pathway">
    <text evidence="9">Protein modification; lipoprotein biosynthesis (signal peptide cleavage).</text>
</comment>
<evidence type="ECO:0000256" key="3">
    <source>
        <dbReference type="ARBA" id="ARBA00022670"/>
    </source>
</evidence>
<evidence type="ECO:0000256" key="10">
    <source>
        <dbReference type="RuleBase" id="RU000594"/>
    </source>
</evidence>
<dbReference type="GO" id="GO:0006508">
    <property type="term" value="P:proteolysis"/>
    <property type="evidence" value="ECO:0007669"/>
    <property type="project" value="UniProtKB-KW"/>
</dbReference>
<dbReference type="InterPro" id="IPR001872">
    <property type="entry name" value="Peptidase_A8"/>
</dbReference>
<keyword evidence="2 9" id="KW-1003">Cell membrane</keyword>
<feature type="transmembrane region" description="Helical" evidence="9">
    <location>
        <begin position="90"/>
        <end position="108"/>
    </location>
</feature>
<evidence type="ECO:0000256" key="1">
    <source>
        <dbReference type="ARBA" id="ARBA00006139"/>
    </source>
</evidence>
<keyword evidence="3 9" id="KW-0645">Protease</keyword>
<name>A0A7V3PTB5_UNCW3</name>
<comment type="caution">
    <text evidence="12">The sequence shown here is derived from an EMBL/GenBank/DDBJ whole genome shotgun (WGS) entry which is preliminary data.</text>
</comment>
<dbReference type="GO" id="GO:0004190">
    <property type="term" value="F:aspartic-type endopeptidase activity"/>
    <property type="evidence" value="ECO:0007669"/>
    <property type="project" value="UniProtKB-UniRule"/>
</dbReference>
<organism evidence="12">
    <name type="scientific">candidate division WOR-3 bacterium</name>
    <dbReference type="NCBI Taxonomy" id="2052148"/>
    <lineage>
        <taxon>Bacteria</taxon>
        <taxon>Bacteria division WOR-3</taxon>
    </lineage>
</organism>
<evidence type="ECO:0000313" key="12">
    <source>
        <dbReference type="EMBL" id="HGD13139.1"/>
    </source>
</evidence>
<evidence type="ECO:0000256" key="5">
    <source>
        <dbReference type="ARBA" id="ARBA00022750"/>
    </source>
</evidence>
<feature type="active site" evidence="9">
    <location>
        <position position="118"/>
    </location>
</feature>
<evidence type="ECO:0000256" key="4">
    <source>
        <dbReference type="ARBA" id="ARBA00022692"/>
    </source>
</evidence>
<dbReference type="GO" id="GO:0005886">
    <property type="term" value="C:plasma membrane"/>
    <property type="evidence" value="ECO:0007669"/>
    <property type="project" value="UniProtKB-SubCell"/>
</dbReference>
<sequence length="181" mass="20330">MTAALRRSFVWTSILALFFDQLTKTIVYGIFNKPGAPISIRLLGDILKISYTTNPYGVFGISFGTVWLHLILQLIGIIIVLVLGFKTSRSYLGCAYGIILGGALGNLIDRLRLGYVIDFIDFEIPALHFRWFTFNPADAFIVIGLILILIYEFITGVKQKSRKERKNEDACLSGQQLHNPD</sequence>
<keyword evidence="8 9" id="KW-0472">Membrane</keyword>
<feature type="transmembrane region" description="Helical" evidence="9">
    <location>
        <begin position="139"/>
        <end position="157"/>
    </location>
</feature>
<comment type="caution">
    <text evidence="9">Lacks conserved residue(s) required for the propagation of feature annotation.</text>
</comment>
<proteinExistence type="inferred from homology"/>
<feature type="transmembrane region" description="Helical" evidence="9">
    <location>
        <begin position="56"/>
        <end position="83"/>
    </location>
</feature>
<comment type="function">
    <text evidence="9 10">This protein specifically catalyzes the removal of signal peptides from prolipoproteins.</text>
</comment>